<dbReference type="InterPro" id="IPR000551">
    <property type="entry name" value="MerR-type_HTH_dom"/>
</dbReference>
<evidence type="ECO:0000256" key="3">
    <source>
        <dbReference type="ARBA" id="ARBA00023125"/>
    </source>
</evidence>
<evidence type="ECO:0000259" key="5">
    <source>
        <dbReference type="PROSITE" id="PS50937"/>
    </source>
</evidence>
<dbReference type="Pfam" id="PF13411">
    <property type="entry name" value="MerR_1"/>
    <property type="match status" value="1"/>
</dbReference>
<dbReference type="InterPro" id="IPR047057">
    <property type="entry name" value="MerR_fam"/>
</dbReference>
<dbReference type="SUPFAM" id="SSF46955">
    <property type="entry name" value="Putative DNA-binding domain"/>
    <property type="match status" value="1"/>
</dbReference>
<evidence type="ECO:0000256" key="4">
    <source>
        <dbReference type="ARBA" id="ARBA00023163"/>
    </source>
</evidence>
<accession>A0A366HZ99</accession>
<keyword evidence="3 6" id="KW-0238">DNA-binding</keyword>
<dbReference type="EMBL" id="QNRX01000018">
    <property type="protein sequence ID" value="RBP59660.1"/>
    <property type="molecule type" value="Genomic_DNA"/>
</dbReference>
<evidence type="ECO:0000256" key="1">
    <source>
        <dbReference type="ARBA" id="ARBA00022491"/>
    </source>
</evidence>
<dbReference type="CDD" id="cd00592">
    <property type="entry name" value="HTH_MerR-like"/>
    <property type="match status" value="1"/>
</dbReference>
<dbReference type="PANTHER" id="PTHR30204">
    <property type="entry name" value="REDOX-CYCLING DRUG-SENSING TRANSCRIPTIONAL ACTIVATOR SOXR"/>
    <property type="match status" value="1"/>
</dbReference>
<name>A0A366HZ99_9FIRM</name>
<feature type="domain" description="HTH merR-type" evidence="5">
    <location>
        <begin position="8"/>
        <end position="78"/>
    </location>
</feature>
<gene>
    <name evidence="6" type="ORF">DES36_11810</name>
</gene>
<dbReference type="SMART" id="SM00422">
    <property type="entry name" value="HTH_MERR"/>
    <property type="match status" value="1"/>
</dbReference>
<keyword evidence="4" id="KW-0804">Transcription</keyword>
<keyword evidence="1" id="KW-0678">Repressor</keyword>
<keyword evidence="7" id="KW-1185">Reference proteome</keyword>
<proteinExistence type="predicted"/>
<evidence type="ECO:0000313" key="7">
    <source>
        <dbReference type="Proteomes" id="UP000253490"/>
    </source>
</evidence>
<sequence>MEYSTDKCFTIQQVEKILGIPRTKIRHYLNKDLIIVEKNEQSGYYSYSFSDLIRLAQIVYYREILDLSVDTVEKLLQTTNIEIIEDILTCQAKKAKKSIKKKEDQLNYLEFNQQMINHVHKFRNKISLVPFETFYVFPYSCYFDTNLSVYPVLYGAAEFSFDGENIKREKRCCIVFEKDLKYLNDDSVYEVCTNENAFNRDLSVYTVSLTEKDIDDPSLLLPMIQWSAKHRFRVNNPIYLVHFFPFYKGEHSYKYVEAYLPIDVL</sequence>
<reference evidence="6 7" key="1">
    <citation type="submission" date="2018-06" db="EMBL/GenBank/DDBJ databases">
        <title>Genomic Encyclopedia of Type Strains, Phase IV (KMG-IV): sequencing the most valuable type-strain genomes for metagenomic binning, comparative biology and taxonomic classification.</title>
        <authorList>
            <person name="Goeker M."/>
        </authorList>
    </citation>
    <scope>NUCLEOTIDE SEQUENCE [LARGE SCALE GENOMIC DNA]</scope>
    <source>
        <strain evidence="6 7">DSM 22112</strain>
    </source>
</reference>
<keyword evidence="2" id="KW-0805">Transcription regulation</keyword>
<dbReference type="InterPro" id="IPR009061">
    <property type="entry name" value="DNA-bd_dom_put_sf"/>
</dbReference>
<dbReference type="RefSeq" id="WP_170128288.1">
    <property type="nucleotide sequence ID" value="NZ_QNRX01000018.1"/>
</dbReference>
<dbReference type="GO" id="GO:0003700">
    <property type="term" value="F:DNA-binding transcription factor activity"/>
    <property type="evidence" value="ECO:0007669"/>
    <property type="project" value="InterPro"/>
</dbReference>
<comment type="caution">
    <text evidence="6">The sequence shown here is derived from an EMBL/GenBank/DDBJ whole genome shotgun (WGS) entry which is preliminary data.</text>
</comment>
<dbReference type="Proteomes" id="UP000253490">
    <property type="component" value="Unassembled WGS sequence"/>
</dbReference>
<dbReference type="PANTHER" id="PTHR30204:SF69">
    <property type="entry name" value="MERR-FAMILY TRANSCRIPTIONAL REGULATOR"/>
    <property type="match status" value="1"/>
</dbReference>
<dbReference type="GO" id="GO:0003677">
    <property type="term" value="F:DNA binding"/>
    <property type="evidence" value="ECO:0007669"/>
    <property type="project" value="UniProtKB-KW"/>
</dbReference>
<dbReference type="PROSITE" id="PS50937">
    <property type="entry name" value="HTH_MERR_2"/>
    <property type="match status" value="1"/>
</dbReference>
<evidence type="ECO:0000256" key="2">
    <source>
        <dbReference type="ARBA" id="ARBA00023015"/>
    </source>
</evidence>
<protein>
    <submittedName>
        <fullName evidence="6">DNA-binding transcriptional MerR regulator</fullName>
    </submittedName>
</protein>
<dbReference type="AlphaFoldDB" id="A0A366HZ99"/>
<evidence type="ECO:0000313" key="6">
    <source>
        <dbReference type="EMBL" id="RBP59660.1"/>
    </source>
</evidence>
<dbReference type="Gene3D" id="1.10.1660.10">
    <property type="match status" value="1"/>
</dbReference>
<organism evidence="6 7">
    <name type="scientific">Alkalibaculum bacchi</name>
    <dbReference type="NCBI Taxonomy" id="645887"/>
    <lineage>
        <taxon>Bacteria</taxon>
        <taxon>Bacillati</taxon>
        <taxon>Bacillota</taxon>
        <taxon>Clostridia</taxon>
        <taxon>Eubacteriales</taxon>
        <taxon>Eubacteriaceae</taxon>
        <taxon>Alkalibaculum</taxon>
    </lineage>
</organism>